<reference evidence="2 3" key="1">
    <citation type="submission" date="2020-08" db="EMBL/GenBank/DDBJ databases">
        <title>Genomic Encyclopedia of Type Strains, Phase III (KMG-III): the genomes of soil and plant-associated and newly described type strains.</title>
        <authorList>
            <person name="Whitman W."/>
        </authorList>
    </citation>
    <scope>NUCLEOTIDE SEQUENCE [LARGE SCALE GENOMIC DNA]</scope>
    <source>
        <strain evidence="2 3">CECT 3287</strain>
    </source>
</reference>
<organism evidence="2 3">
    <name type="scientific">Actinoplanes campanulatus</name>
    <dbReference type="NCBI Taxonomy" id="113559"/>
    <lineage>
        <taxon>Bacteria</taxon>
        <taxon>Bacillati</taxon>
        <taxon>Actinomycetota</taxon>
        <taxon>Actinomycetes</taxon>
        <taxon>Micromonosporales</taxon>
        <taxon>Micromonosporaceae</taxon>
        <taxon>Actinoplanes</taxon>
    </lineage>
</organism>
<dbReference type="EMBL" id="JACHXF010000018">
    <property type="protein sequence ID" value="MBB3099316.1"/>
    <property type="molecule type" value="Genomic_DNA"/>
</dbReference>
<dbReference type="RefSeq" id="WP_183225379.1">
    <property type="nucleotide sequence ID" value="NZ_BMPW01000021.1"/>
</dbReference>
<feature type="region of interest" description="Disordered" evidence="1">
    <location>
        <begin position="353"/>
        <end position="395"/>
    </location>
</feature>
<name>A0A7W5AN28_9ACTN</name>
<dbReference type="AlphaFoldDB" id="A0A7W5AN28"/>
<dbReference type="InterPro" id="IPR006944">
    <property type="entry name" value="Phage/GTA_portal"/>
</dbReference>
<protein>
    <submittedName>
        <fullName evidence="2">HK97 family phage portal protein</fullName>
    </submittedName>
</protein>
<dbReference type="Pfam" id="PF04860">
    <property type="entry name" value="Phage_portal"/>
    <property type="match status" value="1"/>
</dbReference>
<evidence type="ECO:0000313" key="3">
    <source>
        <dbReference type="Proteomes" id="UP000590749"/>
    </source>
</evidence>
<evidence type="ECO:0000256" key="1">
    <source>
        <dbReference type="SAM" id="MobiDB-lite"/>
    </source>
</evidence>
<feature type="compositionally biased region" description="Pro residues" evidence="1">
    <location>
        <begin position="371"/>
        <end position="380"/>
    </location>
</feature>
<feature type="compositionally biased region" description="Acidic residues" evidence="1">
    <location>
        <begin position="381"/>
        <end position="395"/>
    </location>
</feature>
<feature type="region of interest" description="Disordered" evidence="1">
    <location>
        <begin position="1"/>
        <end position="29"/>
    </location>
</feature>
<gene>
    <name evidence="2" type="ORF">FHR83_007022</name>
</gene>
<keyword evidence="3" id="KW-1185">Reference proteome</keyword>
<accession>A0A7W5AN28</accession>
<sequence>MGIWFRKPQPERRSLPRQEMSGPPSFASVDLSSAESSLQSIAVHSSVDLIASLGSELPVHVYAGEGAARTKKPTPGYLLDPAGDGNGLPDWAYQLLTSWLLRGNGYGDILTIAPSGYPTQVRLFHPDEIGGWIDQSGNPVWTVNGKRIETSRFWHRRVNPIPDRVQGLGPISMHATQIGLSLTTTRYGLQWFGDGAHPGGMLTNELTDLKPEQAKTAKDRFMAAVRGSREPVVLGRGWKYQNIQVAPEESQFLETQGYTEAQCCRIFGPGIAEILGYESGGSLTYANVESRSTHLLVYSLNKWLRRLERVLTDMLPRPWYARLDRDALLQATALDRWKVYQLQLSTKARAINEVRDDEDWGPVPWGDGPAEEPPPAPPAEPQDEPDDEPDEGEGN</sequence>
<dbReference type="Proteomes" id="UP000590749">
    <property type="component" value="Unassembled WGS sequence"/>
</dbReference>
<comment type="caution">
    <text evidence="2">The sequence shown here is derived from an EMBL/GenBank/DDBJ whole genome shotgun (WGS) entry which is preliminary data.</text>
</comment>
<proteinExistence type="predicted"/>
<evidence type="ECO:0000313" key="2">
    <source>
        <dbReference type="EMBL" id="MBB3099316.1"/>
    </source>
</evidence>